<comment type="subcellular location">
    <subcellularLocation>
        <location evidence="1">Nucleus</location>
    </subcellularLocation>
</comment>
<keyword evidence="9" id="KW-1185">Reference proteome</keyword>
<dbReference type="OrthoDB" id="5296287at2759"/>
<sequence length="433" mass="48797">MVFAIGSITPYRRGSSKEHPYGYFLAARRYFGAIQLTGSIDAIQNLLLLARFGMYYHIGRPFAISDDDITVELPFDTNEEDIPITTSELSLLDVRVESQCHPTELSVFIHYTKLRLLSSRINKTFDPSLNTPHIDQNVQLDAPGKVYRDFALYSTRLKEWRDSAPTFTSPSCVFERPEWYDMLLEQERLFLARGAIRKAPKQGGRPPPDILTFYRGCAERVVEQYTVLLDRSLITWTRGSFYLIFTAGLSILYCVSLGGRQDKEVAKTLDACSAILQKLKTEMPDAGKFVVVFEELRKKLVNFSIPANHPPSEGDNADEERIRAQEHPVELSQSDGLPAEANVTTAETQIQRDLGVWGMMALDADNGDGSFSSLHNAPPVGASNLMLQHDASIQPRLTLADWEMDDDLLMRSLEPSYGEFSWGDIDIDQIPFI</sequence>
<dbReference type="Proteomes" id="UP000754883">
    <property type="component" value="Unassembled WGS sequence"/>
</dbReference>
<dbReference type="EMBL" id="CABFNO020001253">
    <property type="protein sequence ID" value="CAG9975010.1"/>
    <property type="molecule type" value="Genomic_DNA"/>
</dbReference>
<dbReference type="InterPro" id="IPR052202">
    <property type="entry name" value="Yeast_MetPath_Reg"/>
</dbReference>
<keyword evidence="4" id="KW-0805">Transcription regulation</keyword>
<dbReference type="AlphaFoldDB" id="A0A9N9XTZ6"/>
<evidence type="ECO:0000313" key="8">
    <source>
        <dbReference type="EMBL" id="CAG9975010.1"/>
    </source>
</evidence>
<comment type="caution">
    <text evidence="8">The sequence shown here is derived from an EMBL/GenBank/DDBJ whole genome shotgun (WGS) entry which is preliminary data.</text>
</comment>
<dbReference type="GO" id="GO:0046872">
    <property type="term" value="F:metal ion binding"/>
    <property type="evidence" value="ECO:0007669"/>
    <property type="project" value="UniProtKB-KW"/>
</dbReference>
<accession>A0A9N9XTZ6</accession>
<evidence type="ECO:0000256" key="1">
    <source>
        <dbReference type="ARBA" id="ARBA00004123"/>
    </source>
</evidence>
<dbReference type="GO" id="GO:0043565">
    <property type="term" value="F:sequence-specific DNA binding"/>
    <property type="evidence" value="ECO:0007669"/>
    <property type="project" value="TreeGrafter"/>
</dbReference>
<keyword evidence="2" id="KW-0479">Metal-binding</keyword>
<keyword evidence="3" id="KW-0862">Zinc</keyword>
<keyword evidence="5" id="KW-0238">DNA-binding</keyword>
<dbReference type="GO" id="GO:0005634">
    <property type="term" value="C:nucleus"/>
    <property type="evidence" value="ECO:0007669"/>
    <property type="project" value="UniProtKB-SubCell"/>
</dbReference>
<dbReference type="PANTHER" id="PTHR47782:SF12">
    <property type="entry name" value="ZN(II)2CYS6 TRANSCRIPTION FACTOR (EUROFUNG)"/>
    <property type="match status" value="1"/>
</dbReference>
<evidence type="ECO:0000256" key="2">
    <source>
        <dbReference type="ARBA" id="ARBA00022723"/>
    </source>
</evidence>
<proteinExistence type="predicted"/>
<keyword evidence="6" id="KW-0804">Transcription</keyword>
<evidence type="ECO:0000313" key="9">
    <source>
        <dbReference type="Proteomes" id="UP000754883"/>
    </source>
</evidence>
<protein>
    <submittedName>
        <fullName evidence="8">Uncharacterized protein</fullName>
    </submittedName>
</protein>
<keyword evidence="7" id="KW-0539">Nucleus</keyword>
<name>A0A9N9XTZ6_9HYPO</name>
<evidence type="ECO:0000256" key="7">
    <source>
        <dbReference type="ARBA" id="ARBA00023242"/>
    </source>
</evidence>
<gene>
    <name evidence="8" type="ORF">CBYS24578_00016654</name>
</gene>
<evidence type="ECO:0000256" key="4">
    <source>
        <dbReference type="ARBA" id="ARBA00023015"/>
    </source>
</evidence>
<dbReference type="GO" id="GO:0000981">
    <property type="term" value="F:DNA-binding transcription factor activity, RNA polymerase II-specific"/>
    <property type="evidence" value="ECO:0007669"/>
    <property type="project" value="TreeGrafter"/>
</dbReference>
<evidence type="ECO:0000256" key="5">
    <source>
        <dbReference type="ARBA" id="ARBA00023125"/>
    </source>
</evidence>
<reference evidence="8" key="1">
    <citation type="submission" date="2021-10" db="EMBL/GenBank/DDBJ databases">
        <authorList>
            <person name="Piombo E."/>
        </authorList>
    </citation>
    <scope>NUCLEOTIDE SEQUENCE</scope>
</reference>
<organism evidence="8 9">
    <name type="scientific">Clonostachys byssicola</name>
    <dbReference type="NCBI Taxonomy" id="160290"/>
    <lineage>
        <taxon>Eukaryota</taxon>
        <taxon>Fungi</taxon>
        <taxon>Dikarya</taxon>
        <taxon>Ascomycota</taxon>
        <taxon>Pezizomycotina</taxon>
        <taxon>Sordariomycetes</taxon>
        <taxon>Hypocreomycetidae</taxon>
        <taxon>Hypocreales</taxon>
        <taxon>Bionectriaceae</taxon>
        <taxon>Clonostachys</taxon>
    </lineage>
</organism>
<evidence type="ECO:0000256" key="6">
    <source>
        <dbReference type="ARBA" id="ARBA00023163"/>
    </source>
</evidence>
<dbReference type="GO" id="GO:0045944">
    <property type="term" value="P:positive regulation of transcription by RNA polymerase II"/>
    <property type="evidence" value="ECO:0007669"/>
    <property type="project" value="TreeGrafter"/>
</dbReference>
<dbReference type="PANTHER" id="PTHR47782">
    <property type="entry name" value="ZN(II)2CYS6 TRANSCRIPTION FACTOR (EUROFUNG)-RELATED"/>
    <property type="match status" value="1"/>
</dbReference>
<evidence type="ECO:0000256" key="3">
    <source>
        <dbReference type="ARBA" id="ARBA00022833"/>
    </source>
</evidence>
<dbReference type="CDD" id="cd12148">
    <property type="entry name" value="fungal_TF_MHR"/>
    <property type="match status" value="1"/>
</dbReference>